<reference evidence="1" key="1">
    <citation type="submission" date="2024-06" db="EMBL/GenBank/DDBJ databases">
        <authorList>
            <person name="Coelho C."/>
            <person name="Bento M."/>
            <person name="Garcia E."/>
            <person name="Camelo A."/>
            <person name="Brandao I."/>
            <person name="Espirito Santo C."/>
            <person name="Trovao J."/>
            <person name="Verissimo A."/>
            <person name="Costa J."/>
            <person name="Tiago I."/>
        </authorList>
    </citation>
    <scope>NUCLEOTIDE SEQUENCE</scope>
    <source>
        <strain evidence="1">KWT182</strain>
    </source>
</reference>
<accession>A0AAU7Q9Q3</accession>
<evidence type="ECO:0000313" key="1">
    <source>
        <dbReference type="EMBL" id="XBS69795.1"/>
    </source>
</evidence>
<organism evidence="1">
    <name type="scientific">Acerihabitans sp. KWT182</name>
    <dbReference type="NCBI Taxonomy" id="3157919"/>
    <lineage>
        <taxon>Bacteria</taxon>
        <taxon>Pseudomonadati</taxon>
        <taxon>Pseudomonadota</taxon>
        <taxon>Gammaproteobacteria</taxon>
        <taxon>Enterobacterales</taxon>
        <taxon>Pectobacteriaceae</taxon>
        <taxon>Acerihabitans</taxon>
    </lineage>
</organism>
<evidence type="ECO:0008006" key="2">
    <source>
        <dbReference type="Google" id="ProtNLM"/>
    </source>
</evidence>
<gene>
    <name evidence="1" type="ORF">ABK905_26525</name>
</gene>
<proteinExistence type="predicted"/>
<dbReference type="EMBL" id="CP157947">
    <property type="protein sequence ID" value="XBS69795.1"/>
    <property type="molecule type" value="Genomic_DNA"/>
</dbReference>
<dbReference type="AlphaFoldDB" id="A0AAU7Q9Q3"/>
<protein>
    <recommendedName>
        <fullName evidence="2">CRISPR type III-B/RAMP module-associated protein Cmr5</fullName>
    </recommendedName>
</protein>
<sequence>MGEKNGMSGNLDKLLNRIGIVVTRLADMPRNGGSGSRAKREARFLMINGQKMPGLAMLLYLYEKRVGEGVYESLLLSEAANLGARYERDSQSPRHQQDVHALEILWSMIIVLRTPMEDGEKTAASK</sequence>
<name>A0AAU7Q9Q3_9GAMM</name>